<dbReference type="EnsemblMetazoa" id="XM_014403897.2">
    <property type="protein sequence ID" value="XP_014259383.1"/>
    <property type="gene ID" value="LOC106672450"/>
</dbReference>
<keyword evidence="11" id="KW-0072">Autophagy</keyword>
<dbReference type="PROSITE" id="PS50011">
    <property type="entry name" value="PROTEIN_KINASE_DOM"/>
    <property type="match status" value="1"/>
</dbReference>
<feature type="domain" description="Protein kinase" evidence="17">
    <location>
        <begin position="19"/>
        <end position="274"/>
    </location>
</feature>
<keyword evidence="8 15" id="KW-0547">Nucleotide-binding</keyword>
<dbReference type="InterPro" id="IPR036181">
    <property type="entry name" value="MIT_dom_sf"/>
</dbReference>
<keyword evidence="9" id="KW-0418">Kinase</keyword>
<dbReference type="GO" id="GO:0034727">
    <property type="term" value="P:piecemeal microautophagy of the nucleus"/>
    <property type="evidence" value="ECO:0007669"/>
    <property type="project" value="TreeGrafter"/>
</dbReference>
<evidence type="ECO:0000256" key="11">
    <source>
        <dbReference type="ARBA" id="ARBA00023006"/>
    </source>
</evidence>
<evidence type="ECO:0000256" key="7">
    <source>
        <dbReference type="ARBA" id="ARBA00022737"/>
    </source>
</evidence>
<comment type="similarity">
    <text evidence="16">Belongs to the protein kinase superfamily.</text>
</comment>
<dbReference type="GO" id="GO:0010506">
    <property type="term" value="P:regulation of autophagy"/>
    <property type="evidence" value="ECO:0007669"/>
    <property type="project" value="InterPro"/>
</dbReference>
<evidence type="ECO:0000256" key="10">
    <source>
        <dbReference type="ARBA" id="ARBA00022840"/>
    </source>
</evidence>
<dbReference type="SUPFAM" id="SSF116846">
    <property type="entry name" value="MIT domain"/>
    <property type="match status" value="2"/>
</dbReference>
<evidence type="ECO:0000256" key="8">
    <source>
        <dbReference type="ARBA" id="ARBA00022741"/>
    </source>
</evidence>
<dbReference type="InterPro" id="IPR011009">
    <property type="entry name" value="Kinase-like_dom_sf"/>
</dbReference>
<protein>
    <recommendedName>
        <fullName evidence="3">Serine/threonine-protein kinase ULK3</fullName>
        <ecNumber evidence="2">2.7.11.1</ecNumber>
    </recommendedName>
    <alternativeName>
        <fullName evidence="12">Unc-51-like kinase 3</fullName>
    </alternativeName>
</protein>
<dbReference type="InterPro" id="IPR000719">
    <property type="entry name" value="Prot_kinase_dom"/>
</dbReference>
<comment type="subcellular location">
    <subcellularLocation>
        <location evidence="1">Cytoplasm</location>
    </subcellularLocation>
</comment>
<dbReference type="SUPFAM" id="SSF56112">
    <property type="entry name" value="Protein kinase-like (PK-like)"/>
    <property type="match status" value="1"/>
</dbReference>
<dbReference type="InterPro" id="IPR007330">
    <property type="entry name" value="MIT_dom"/>
</dbReference>
<evidence type="ECO:0000256" key="13">
    <source>
        <dbReference type="ARBA" id="ARBA00047899"/>
    </source>
</evidence>
<keyword evidence="19" id="KW-1185">Reference proteome</keyword>
<evidence type="ECO:0000256" key="2">
    <source>
        <dbReference type="ARBA" id="ARBA00012513"/>
    </source>
</evidence>
<dbReference type="Pfam" id="PF04212">
    <property type="entry name" value="MIT"/>
    <property type="match status" value="1"/>
</dbReference>
<evidence type="ECO:0000256" key="1">
    <source>
        <dbReference type="ARBA" id="ARBA00004496"/>
    </source>
</evidence>
<evidence type="ECO:0000313" key="18">
    <source>
        <dbReference type="EnsemblMetazoa" id="XP_014259383.1"/>
    </source>
</evidence>
<dbReference type="InterPro" id="IPR017441">
    <property type="entry name" value="Protein_kinase_ATP_BS"/>
</dbReference>
<dbReference type="SMART" id="SM00220">
    <property type="entry name" value="S_TKc"/>
    <property type="match status" value="1"/>
</dbReference>
<dbReference type="Gene3D" id="3.30.200.20">
    <property type="entry name" value="Phosphorylase Kinase, domain 1"/>
    <property type="match status" value="1"/>
</dbReference>
<accession>A0A8I6S811</accession>
<keyword evidence="6" id="KW-0808">Transferase</keyword>
<evidence type="ECO:0000256" key="14">
    <source>
        <dbReference type="ARBA" id="ARBA00048679"/>
    </source>
</evidence>
<name>A0A8I6S811_CIMLE</name>
<dbReference type="GO" id="GO:0005829">
    <property type="term" value="C:cytosol"/>
    <property type="evidence" value="ECO:0007669"/>
    <property type="project" value="TreeGrafter"/>
</dbReference>
<dbReference type="PANTHER" id="PTHR24348">
    <property type="entry name" value="SERINE/THREONINE-PROTEIN KINASE UNC-51-RELATED"/>
    <property type="match status" value="1"/>
</dbReference>
<dbReference type="FunFam" id="3.30.200.20:FF:000042">
    <property type="entry name" value="Aurora kinase A"/>
    <property type="match status" value="1"/>
</dbReference>
<reference evidence="18" key="1">
    <citation type="submission" date="2022-01" db="UniProtKB">
        <authorList>
            <consortium name="EnsemblMetazoa"/>
        </authorList>
    </citation>
    <scope>IDENTIFICATION</scope>
</reference>
<evidence type="ECO:0000256" key="16">
    <source>
        <dbReference type="RuleBase" id="RU000304"/>
    </source>
</evidence>
<evidence type="ECO:0000256" key="15">
    <source>
        <dbReference type="PROSITE-ProRule" id="PRU10141"/>
    </source>
</evidence>
<evidence type="ECO:0000256" key="6">
    <source>
        <dbReference type="ARBA" id="ARBA00022679"/>
    </source>
</evidence>
<keyword evidence="4" id="KW-0963">Cytoplasm</keyword>
<evidence type="ECO:0000256" key="9">
    <source>
        <dbReference type="ARBA" id="ARBA00022777"/>
    </source>
</evidence>
<dbReference type="Gene3D" id="1.10.510.10">
    <property type="entry name" value="Transferase(Phosphotransferase) domain 1"/>
    <property type="match status" value="1"/>
</dbReference>
<dbReference type="InterPro" id="IPR008271">
    <property type="entry name" value="Ser/Thr_kinase_AS"/>
</dbReference>
<gene>
    <name evidence="18" type="primary">106672450</name>
</gene>
<dbReference type="AlphaFoldDB" id="A0A8I6S811"/>
<dbReference type="Gene3D" id="1.20.58.80">
    <property type="entry name" value="Phosphotransferase system, lactose/cellobiose-type IIA subunit"/>
    <property type="match status" value="2"/>
</dbReference>
<evidence type="ECO:0000259" key="17">
    <source>
        <dbReference type="PROSITE" id="PS50011"/>
    </source>
</evidence>
<dbReference type="GO" id="GO:0005524">
    <property type="term" value="F:ATP binding"/>
    <property type="evidence" value="ECO:0007669"/>
    <property type="project" value="UniProtKB-UniRule"/>
</dbReference>
<organism evidence="18 19">
    <name type="scientific">Cimex lectularius</name>
    <name type="common">Bed bug</name>
    <name type="synonym">Acanthia lectularia</name>
    <dbReference type="NCBI Taxonomy" id="79782"/>
    <lineage>
        <taxon>Eukaryota</taxon>
        <taxon>Metazoa</taxon>
        <taxon>Ecdysozoa</taxon>
        <taxon>Arthropoda</taxon>
        <taxon>Hexapoda</taxon>
        <taxon>Insecta</taxon>
        <taxon>Pterygota</taxon>
        <taxon>Neoptera</taxon>
        <taxon>Paraneoptera</taxon>
        <taxon>Hemiptera</taxon>
        <taxon>Heteroptera</taxon>
        <taxon>Panheteroptera</taxon>
        <taxon>Cimicomorpha</taxon>
        <taxon>Cimicidae</taxon>
        <taxon>Cimex</taxon>
    </lineage>
</organism>
<evidence type="ECO:0000256" key="5">
    <source>
        <dbReference type="ARBA" id="ARBA00022527"/>
    </source>
</evidence>
<evidence type="ECO:0000256" key="4">
    <source>
        <dbReference type="ARBA" id="ARBA00022490"/>
    </source>
</evidence>
<dbReference type="GO" id="GO:0042594">
    <property type="term" value="P:response to starvation"/>
    <property type="evidence" value="ECO:0007669"/>
    <property type="project" value="TreeGrafter"/>
</dbReference>
<dbReference type="PROSITE" id="PS00108">
    <property type="entry name" value="PROTEIN_KINASE_ST"/>
    <property type="match status" value="1"/>
</dbReference>
<dbReference type="Proteomes" id="UP000494040">
    <property type="component" value="Unassembled WGS sequence"/>
</dbReference>
<comment type="catalytic activity">
    <reaction evidence="14">
        <text>L-seryl-[protein] + ATP = O-phospho-L-seryl-[protein] + ADP + H(+)</text>
        <dbReference type="Rhea" id="RHEA:17989"/>
        <dbReference type="Rhea" id="RHEA-COMP:9863"/>
        <dbReference type="Rhea" id="RHEA-COMP:11604"/>
        <dbReference type="ChEBI" id="CHEBI:15378"/>
        <dbReference type="ChEBI" id="CHEBI:29999"/>
        <dbReference type="ChEBI" id="CHEBI:30616"/>
        <dbReference type="ChEBI" id="CHEBI:83421"/>
        <dbReference type="ChEBI" id="CHEBI:456216"/>
        <dbReference type="EC" id="2.7.11.1"/>
    </reaction>
</comment>
<dbReference type="GO" id="GO:0000422">
    <property type="term" value="P:autophagy of mitochondrion"/>
    <property type="evidence" value="ECO:0007669"/>
    <property type="project" value="TreeGrafter"/>
</dbReference>
<dbReference type="EC" id="2.7.11.1" evidence="2"/>
<evidence type="ECO:0000313" key="19">
    <source>
        <dbReference type="Proteomes" id="UP000494040"/>
    </source>
</evidence>
<dbReference type="InterPro" id="IPR045269">
    <property type="entry name" value="Atg1-like"/>
</dbReference>
<dbReference type="GO" id="GO:0034045">
    <property type="term" value="C:phagophore assembly site membrane"/>
    <property type="evidence" value="ECO:0007669"/>
    <property type="project" value="TreeGrafter"/>
</dbReference>
<keyword evidence="10 15" id="KW-0067">ATP-binding</keyword>
<keyword evidence="7" id="KW-0677">Repeat</keyword>
<dbReference type="PROSITE" id="PS00107">
    <property type="entry name" value="PROTEIN_KINASE_ATP"/>
    <property type="match status" value="1"/>
</dbReference>
<evidence type="ECO:0000256" key="3">
    <source>
        <dbReference type="ARBA" id="ARBA00021644"/>
    </source>
</evidence>
<dbReference type="KEGG" id="clec:106672450"/>
<proteinExistence type="inferred from homology"/>
<dbReference type="OrthoDB" id="346907at2759"/>
<sequence length="480" mass="55890">MSFNSSKSISSFRLELDGYKYVGEIGYGSYAQVVKAIDLKSNEYVAVKCIERSRLSQSGKENVVKEIKLMKEVLHNEYIVEMKDFQWDEKYIYIILEFCDGGDLSQFIQKRQRLPEKVCKRFMQQLALGLEFLRSKNVCHFDLKPSNLLLVTKPNLKLKIADFGFADFLSEETLKWTLRGSPLYMAPEILIYRYFNEKSDLWSVGIIMYECLLGSAPFVTLTCKQLIIDIKNQVPIEVRPGLLSSDCEDLLRRLLTYDHEKRISYEQFFKHPFIDLKHFPHQESYLIAVKLAREAVKLDYEKKYMDAFNKYCEVLKYLLPFLNEFNVVKREQIRLKIFEYTKRADALKVILYRAKEAFVARPNTNDESAEKDLAQGDNPLMDVRYLKTLCSSTPKMLDGIDIGYAAQMYLFEGKYEIALEKLKACFAILIPLLDEEPQGVRKKLLTMQLDEWMKEAESITSLIDANEAVHDVQNDICSIQ</sequence>
<dbReference type="GO" id="GO:0000045">
    <property type="term" value="P:autophagosome assembly"/>
    <property type="evidence" value="ECO:0007669"/>
    <property type="project" value="TreeGrafter"/>
</dbReference>
<feature type="binding site" evidence="15">
    <location>
        <position position="48"/>
    </location>
    <ligand>
        <name>ATP</name>
        <dbReference type="ChEBI" id="CHEBI:30616"/>
    </ligand>
</feature>
<dbReference type="GO" id="GO:0004674">
    <property type="term" value="F:protein serine/threonine kinase activity"/>
    <property type="evidence" value="ECO:0007669"/>
    <property type="project" value="UniProtKB-KW"/>
</dbReference>
<dbReference type="OMA" id="TQAVEHD"/>
<dbReference type="Pfam" id="PF00069">
    <property type="entry name" value="Pkinase"/>
    <property type="match status" value="1"/>
</dbReference>
<comment type="catalytic activity">
    <reaction evidence="13">
        <text>L-threonyl-[protein] + ATP = O-phospho-L-threonyl-[protein] + ADP + H(+)</text>
        <dbReference type="Rhea" id="RHEA:46608"/>
        <dbReference type="Rhea" id="RHEA-COMP:11060"/>
        <dbReference type="Rhea" id="RHEA-COMP:11605"/>
        <dbReference type="ChEBI" id="CHEBI:15378"/>
        <dbReference type="ChEBI" id="CHEBI:30013"/>
        <dbReference type="ChEBI" id="CHEBI:30616"/>
        <dbReference type="ChEBI" id="CHEBI:61977"/>
        <dbReference type="ChEBI" id="CHEBI:456216"/>
        <dbReference type="EC" id="2.7.11.1"/>
    </reaction>
</comment>
<evidence type="ECO:0000256" key="12">
    <source>
        <dbReference type="ARBA" id="ARBA00032242"/>
    </source>
</evidence>
<keyword evidence="5 16" id="KW-0723">Serine/threonine-protein kinase</keyword>
<dbReference type="GO" id="GO:0005776">
    <property type="term" value="C:autophagosome"/>
    <property type="evidence" value="ECO:0007669"/>
    <property type="project" value="TreeGrafter"/>
</dbReference>
<dbReference type="PANTHER" id="PTHR24348:SF65">
    <property type="entry name" value="SERINE_THREONINE-PROTEIN KINASE ULK3"/>
    <property type="match status" value="1"/>
</dbReference>
<dbReference type="GO" id="GO:0061709">
    <property type="term" value="P:reticulophagy"/>
    <property type="evidence" value="ECO:0007669"/>
    <property type="project" value="TreeGrafter"/>
</dbReference>